<evidence type="ECO:0000256" key="7">
    <source>
        <dbReference type="PROSITE-ProRule" id="PRU00042"/>
    </source>
</evidence>
<dbReference type="EMBL" id="JPOX01000005">
    <property type="protein sequence ID" value="KFX51153.1"/>
    <property type="molecule type" value="Genomic_DNA"/>
</dbReference>
<dbReference type="Pfam" id="PF04082">
    <property type="entry name" value="Fungal_trans"/>
    <property type="match status" value="1"/>
</dbReference>
<keyword evidence="4" id="KW-0238">DNA-binding</keyword>
<protein>
    <submittedName>
        <fullName evidence="11">Zinc finger protein zas1</fullName>
    </submittedName>
</protein>
<dbReference type="Pfam" id="PF00172">
    <property type="entry name" value="Zn_clus"/>
    <property type="match status" value="1"/>
</dbReference>
<dbReference type="CDD" id="cd00067">
    <property type="entry name" value="GAL4"/>
    <property type="match status" value="1"/>
</dbReference>
<feature type="region of interest" description="Disordered" evidence="8">
    <location>
        <begin position="127"/>
        <end position="160"/>
    </location>
</feature>
<feature type="domain" description="C2H2-type" evidence="10">
    <location>
        <begin position="40"/>
        <end position="67"/>
    </location>
</feature>
<comment type="caution">
    <text evidence="11">The sequence shown here is derived from an EMBL/GenBank/DDBJ whole genome shotgun (WGS) entry which is preliminary data.</text>
</comment>
<dbReference type="GO" id="GO:0003677">
    <property type="term" value="F:DNA binding"/>
    <property type="evidence" value="ECO:0007669"/>
    <property type="project" value="UniProtKB-KW"/>
</dbReference>
<keyword evidence="2" id="KW-0862">Zinc</keyword>
<dbReference type="Gene3D" id="4.10.240.10">
    <property type="entry name" value="Zn(2)-C6 fungal-type DNA-binding domain"/>
    <property type="match status" value="1"/>
</dbReference>
<dbReference type="HOGENOM" id="CLU_026865_0_0_1"/>
<reference evidence="11" key="1">
    <citation type="journal article" date="2014" name="PLoS Genet.">
        <title>Signature Gene Expression Reveals Novel Clues to the Molecular Mechanisms of Dimorphic Transition in Penicillium marneffei.</title>
        <authorList>
            <person name="Yang E."/>
            <person name="Wang G."/>
            <person name="Cai J."/>
            <person name="Woo P.C."/>
            <person name="Lau S.K."/>
            <person name="Yuen K.-Y."/>
            <person name="Chow W.-N."/>
            <person name="Lin X."/>
        </authorList>
    </citation>
    <scope>NUCLEOTIDE SEQUENCE [LARGE SCALE GENOMIC DNA]</scope>
    <source>
        <strain evidence="11">PM1</strain>
    </source>
</reference>
<dbReference type="GO" id="GO:0000981">
    <property type="term" value="F:DNA-binding transcription factor activity, RNA polymerase II-specific"/>
    <property type="evidence" value="ECO:0007669"/>
    <property type="project" value="InterPro"/>
</dbReference>
<keyword evidence="7" id="KW-0863">Zinc-finger</keyword>
<dbReference type="Gene3D" id="3.30.160.60">
    <property type="entry name" value="Classic Zinc Finger"/>
    <property type="match status" value="2"/>
</dbReference>
<organism evidence="11">
    <name type="scientific">Talaromyces marneffei PM1</name>
    <dbReference type="NCBI Taxonomy" id="1077442"/>
    <lineage>
        <taxon>Eukaryota</taxon>
        <taxon>Fungi</taxon>
        <taxon>Dikarya</taxon>
        <taxon>Ascomycota</taxon>
        <taxon>Pezizomycotina</taxon>
        <taxon>Eurotiomycetes</taxon>
        <taxon>Eurotiomycetidae</taxon>
        <taxon>Eurotiales</taxon>
        <taxon>Trichocomaceae</taxon>
        <taxon>Talaromyces</taxon>
        <taxon>Talaromyces sect. Talaromyces</taxon>
    </lineage>
</organism>
<dbReference type="GO" id="GO:0008270">
    <property type="term" value="F:zinc ion binding"/>
    <property type="evidence" value="ECO:0007669"/>
    <property type="project" value="UniProtKB-KW"/>
</dbReference>
<evidence type="ECO:0000259" key="9">
    <source>
        <dbReference type="PROSITE" id="PS50048"/>
    </source>
</evidence>
<dbReference type="PROSITE" id="PS00028">
    <property type="entry name" value="ZINC_FINGER_C2H2_1"/>
    <property type="match status" value="1"/>
</dbReference>
<evidence type="ECO:0000259" key="10">
    <source>
        <dbReference type="PROSITE" id="PS50157"/>
    </source>
</evidence>
<dbReference type="PANTHER" id="PTHR47660:SF2">
    <property type="entry name" value="TRANSCRIPTION FACTOR WITH C2H2 AND ZN(2)-CYS(6) DNA BINDING DOMAIN (EUROFUNG)"/>
    <property type="match status" value="1"/>
</dbReference>
<evidence type="ECO:0000256" key="2">
    <source>
        <dbReference type="ARBA" id="ARBA00022833"/>
    </source>
</evidence>
<dbReference type="InterPro" id="IPR036864">
    <property type="entry name" value="Zn2-C6_fun-type_DNA-bd_sf"/>
</dbReference>
<dbReference type="SMART" id="SM00355">
    <property type="entry name" value="ZnF_C2H2"/>
    <property type="match status" value="2"/>
</dbReference>
<evidence type="ECO:0000256" key="1">
    <source>
        <dbReference type="ARBA" id="ARBA00022723"/>
    </source>
</evidence>
<dbReference type="PANTHER" id="PTHR47660">
    <property type="entry name" value="TRANSCRIPTION FACTOR WITH C2H2 AND ZN(2)-CYS(6) DNA BINDING DOMAIN (EUROFUNG)-RELATED-RELATED"/>
    <property type="match status" value="1"/>
</dbReference>
<sequence length="712" mass="80170">MASSEMGPDMTTRHACHCGKSFIRKEHLIRHQATHNTPAYVCNVCQRQFSRRDLLRRHSDLHEASYQRNAVSCDACRVNKTKCSGGNPCSLCNRRGIECIYRPLLRQPKRAPQAAAIASVGENVDHHDQYHGVNAGQGTSDDDDDDDDDETTLPKRSKPENSLELLQRNVKFLQNLNIVPSQPTTTSSSLSSPGMGGIYELLVAGKVLLESAVRECSESKARVSRYIDTYIKNFHLRWPILHAPTLHNEIGTMPLPLAAAACLIGAWFQNSADWTERFYALRVHELLLERSLHSLIDLELTSEEKAWPIEFFQAVLLTLVFSLHRTDKSALSRAMLLRSTFMTILRELGVLDDDKLAVHLKTYYSGTYAPYTLVMRERFKRLLVFVYQFDAYFALIHGTPPLLHLQEVSIGLPSTFALWNAYGLDVFALRELEQLPERSAVRVSEIPNCADSITSSGLLVEDVHLGLCSLLQSIWVLSQTPNKKESPSHTFQQSLLIQTLDQWKQALDKINELTGPGNFTGNAARYLFLAYRGEDDSIAASLERITALLQDAMILYYYMKMTHYVVDVVGPRKQVDSQTELWQTSKDRKEALVCAVQVLKIVESKKTFNPLVRHALATGVDVMIVLLSGQKCHLSGKHAVNNTSQHWSDIGGSFWIDGTPVCVCKLVFWVGRFEKAIEDQMIMVEWCPESIKTDMKGSVDMPLGSTLKNQPM</sequence>
<accession>A0A093Y0W8</accession>
<dbReference type="GO" id="GO:0006351">
    <property type="term" value="P:DNA-templated transcription"/>
    <property type="evidence" value="ECO:0007669"/>
    <property type="project" value="InterPro"/>
</dbReference>
<dbReference type="SMART" id="SM00066">
    <property type="entry name" value="GAL4"/>
    <property type="match status" value="1"/>
</dbReference>
<dbReference type="InterPro" id="IPR036236">
    <property type="entry name" value="Znf_C2H2_sf"/>
</dbReference>
<dbReference type="PROSITE" id="PS00463">
    <property type="entry name" value="ZN2_CY6_FUNGAL_1"/>
    <property type="match status" value="1"/>
</dbReference>
<dbReference type="InterPro" id="IPR007219">
    <property type="entry name" value="XnlR_reg_dom"/>
</dbReference>
<proteinExistence type="predicted"/>
<dbReference type="SUPFAM" id="SSF57667">
    <property type="entry name" value="beta-beta-alpha zinc fingers"/>
    <property type="match status" value="1"/>
</dbReference>
<keyword evidence="1" id="KW-0479">Metal-binding</keyword>
<keyword evidence="3" id="KW-0805">Transcription regulation</keyword>
<evidence type="ECO:0000256" key="3">
    <source>
        <dbReference type="ARBA" id="ARBA00023015"/>
    </source>
</evidence>
<keyword evidence="5" id="KW-0804">Transcription</keyword>
<evidence type="ECO:0000256" key="4">
    <source>
        <dbReference type="ARBA" id="ARBA00023125"/>
    </source>
</evidence>
<keyword evidence="6" id="KW-0539">Nucleus</keyword>
<dbReference type="InterPro" id="IPR001138">
    <property type="entry name" value="Zn2Cys6_DnaBD"/>
</dbReference>
<feature type="compositionally biased region" description="Acidic residues" evidence="8">
    <location>
        <begin position="140"/>
        <end position="151"/>
    </location>
</feature>
<dbReference type="PROSITE" id="PS50157">
    <property type="entry name" value="ZINC_FINGER_C2H2_2"/>
    <property type="match status" value="2"/>
</dbReference>
<dbReference type="PROSITE" id="PS50048">
    <property type="entry name" value="ZN2_CY6_FUNGAL_2"/>
    <property type="match status" value="1"/>
</dbReference>
<dbReference type="InterPro" id="IPR013087">
    <property type="entry name" value="Znf_C2H2_type"/>
</dbReference>
<dbReference type="AlphaFoldDB" id="A0A093Y0W8"/>
<feature type="domain" description="Zn(2)-C6 fungal-type" evidence="9">
    <location>
        <begin position="72"/>
        <end position="101"/>
    </location>
</feature>
<gene>
    <name evidence="11" type="ORF">GQ26_0050290</name>
</gene>
<feature type="domain" description="C2H2-type" evidence="10">
    <location>
        <begin position="14"/>
        <end position="35"/>
    </location>
</feature>
<dbReference type="eggNOG" id="KOG1721">
    <property type="taxonomic scope" value="Eukaryota"/>
</dbReference>
<dbReference type="Pfam" id="PF00096">
    <property type="entry name" value="zf-C2H2"/>
    <property type="match status" value="2"/>
</dbReference>
<evidence type="ECO:0000256" key="5">
    <source>
        <dbReference type="ARBA" id="ARBA00023163"/>
    </source>
</evidence>
<dbReference type="CDD" id="cd12148">
    <property type="entry name" value="fungal_TF_MHR"/>
    <property type="match status" value="1"/>
</dbReference>
<evidence type="ECO:0000313" key="11">
    <source>
        <dbReference type="EMBL" id="KFX51153.1"/>
    </source>
</evidence>
<dbReference type="SUPFAM" id="SSF57701">
    <property type="entry name" value="Zn2/Cys6 DNA-binding domain"/>
    <property type="match status" value="1"/>
</dbReference>
<evidence type="ECO:0000256" key="8">
    <source>
        <dbReference type="SAM" id="MobiDB-lite"/>
    </source>
</evidence>
<evidence type="ECO:0000256" key="6">
    <source>
        <dbReference type="ARBA" id="ARBA00023242"/>
    </source>
</evidence>
<name>A0A093Y0W8_TALMA</name>